<evidence type="ECO:0000256" key="1">
    <source>
        <dbReference type="ARBA" id="ARBA00004651"/>
    </source>
</evidence>
<sequence>MDGAELMNVYLQVFGSLVFSMALDPQGHNQRCVEACTNSMMRGDLCNSSVYPLSCIASDVSNALEAKVNKSMLENLVTCKSNSEAFCVPEGVPTFFSMDIMNVAEEIIITATNIRFNVTPSNDISLMCFVRHGAMPSVTSNDYSIDIAKRRLVIHSPLIGRWYISIVPVNLTNTQVNNVRVCYSVESQVLQCPLGKAGPNCTMDSYFLQTFVRRGSTPFESYYLPVGGASYDSANFPIEPLLKNSSYIGEPDNIWTYFLLDIPRGAAGGNIHIQLSSDTKIGYEVYARFGGLPSLDSWDYYYANNTRRSDPSMFFTLYDSTDVKVNFYIMYAREGTWGFGLRHLNTSNDSLKGLNIMSISLERCPKRCSSHGDCKFSFDASGLTSYSFCSCDRNHGGFDCSIEIVTHQGHVRQSIFLIASNAAAILPAYWALRKKALAEWVLYTSSGISSGLYHACDVGTWCALNYNVLQFMDFWLSFMAVISTFLYLTTIDEVFKRAIHTAVAILTALMAATKATR</sequence>
<comment type="subcellular location">
    <subcellularLocation>
        <location evidence="1">Cell membrane</location>
        <topology evidence="1">Multi-pass membrane protein</topology>
    </subcellularLocation>
</comment>
<feature type="domain" description="EGF-like" evidence="8">
    <location>
        <begin position="389"/>
        <end position="400"/>
    </location>
</feature>
<dbReference type="AlphaFoldDB" id="A0AA86RU38"/>
<dbReference type="PANTHER" id="PTHR14319">
    <property type="entry name" value="FIVE-SPAN TRANSMEMBRANE PROTEIN M83"/>
    <property type="match status" value="1"/>
</dbReference>
<dbReference type="Gramene" id="rna-AYBTSS11_LOCUS1126">
    <property type="protein sequence ID" value="CAJ1820214.1"/>
    <property type="gene ID" value="gene-AYBTSS11_LOCUS1126"/>
</dbReference>
<name>A0AA86RU38_9FABA</name>
<dbReference type="Gene3D" id="2.60.120.260">
    <property type="entry name" value="Galactose-binding domain-like"/>
    <property type="match status" value="1"/>
</dbReference>
<evidence type="ECO:0000256" key="7">
    <source>
        <dbReference type="SAM" id="Phobius"/>
    </source>
</evidence>
<dbReference type="GO" id="GO:0005886">
    <property type="term" value="C:plasma membrane"/>
    <property type="evidence" value="ECO:0007669"/>
    <property type="project" value="UniProtKB-SubCell"/>
</dbReference>
<comment type="similarity">
    <text evidence="2">Belongs to the TMEM8 family.</text>
</comment>
<protein>
    <recommendedName>
        <fullName evidence="8">EGF-like domain-containing protein</fullName>
    </recommendedName>
</protein>
<keyword evidence="10" id="KW-1185">Reference proteome</keyword>
<evidence type="ECO:0000313" key="10">
    <source>
        <dbReference type="Proteomes" id="UP001189624"/>
    </source>
</evidence>
<organism evidence="9 10">
    <name type="scientific">Sphenostylis stenocarpa</name>
    <dbReference type="NCBI Taxonomy" id="92480"/>
    <lineage>
        <taxon>Eukaryota</taxon>
        <taxon>Viridiplantae</taxon>
        <taxon>Streptophyta</taxon>
        <taxon>Embryophyta</taxon>
        <taxon>Tracheophyta</taxon>
        <taxon>Spermatophyta</taxon>
        <taxon>Magnoliopsida</taxon>
        <taxon>eudicotyledons</taxon>
        <taxon>Gunneridae</taxon>
        <taxon>Pentapetalae</taxon>
        <taxon>rosids</taxon>
        <taxon>fabids</taxon>
        <taxon>Fabales</taxon>
        <taxon>Fabaceae</taxon>
        <taxon>Papilionoideae</taxon>
        <taxon>50 kb inversion clade</taxon>
        <taxon>NPAAA clade</taxon>
        <taxon>indigoferoid/millettioid clade</taxon>
        <taxon>Phaseoleae</taxon>
        <taxon>Sphenostylis</taxon>
    </lineage>
</organism>
<keyword evidence="5 7" id="KW-1133">Transmembrane helix</keyword>
<evidence type="ECO:0000256" key="6">
    <source>
        <dbReference type="ARBA" id="ARBA00023136"/>
    </source>
</evidence>
<keyword evidence="4 7" id="KW-0812">Transmembrane</keyword>
<evidence type="ECO:0000259" key="8">
    <source>
        <dbReference type="PROSITE" id="PS00022"/>
    </source>
</evidence>
<evidence type="ECO:0000313" key="9">
    <source>
        <dbReference type="EMBL" id="CAJ1820214.1"/>
    </source>
</evidence>
<accession>A0AA86RU38</accession>
<dbReference type="InterPro" id="IPR021910">
    <property type="entry name" value="NGX6/PGAP6/MYMK"/>
</dbReference>
<dbReference type="InterPro" id="IPR000742">
    <property type="entry name" value="EGF"/>
</dbReference>
<evidence type="ECO:0000256" key="4">
    <source>
        <dbReference type="ARBA" id="ARBA00022692"/>
    </source>
</evidence>
<keyword evidence="3" id="KW-1003">Cell membrane</keyword>
<dbReference type="PANTHER" id="PTHR14319:SF3">
    <property type="entry name" value="TRANSMEMBRANE PROTEIN-LIKE PROTEIN"/>
    <property type="match status" value="1"/>
</dbReference>
<evidence type="ECO:0000256" key="5">
    <source>
        <dbReference type="ARBA" id="ARBA00022989"/>
    </source>
</evidence>
<keyword evidence="6 7" id="KW-0472">Membrane</keyword>
<reference evidence="9" key="1">
    <citation type="submission" date="2023-10" db="EMBL/GenBank/DDBJ databases">
        <authorList>
            <person name="Domelevo Entfellner J.-B."/>
        </authorList>
    </citation>
    <scope>NUCLEOTIDE SEQUENCE</scope>
</reference>
<gene>
    <name evidence="9" type="ORF">AYBTSS11_LOCUS1126</name>
</gene>
<feature type="transmembrane region" description="Helical" evidence="7">
    <location>
        <begin position="474"/>
        <end position="491"/>
    </location>
</feature>
<proteinExistence type="inferred from homology"/>
<dbReference type="PROSITE" id="PS00022">
    <property type="entry name" value="EGF_1"/>
    <property type="match status" value="1"/>
</dbReference>
<dbReference type="EMBL" id="OY731398">
    <property type="protein sequence ID" value="CAJ1820214.1"/>
    <property type="molecule type" value="Genomic_DNA"/>
</dbReference>
<evidence type="ECO:0000256" key="3">
    <source>
        <dbReference type="ARBA" id="ARBA00022475"/>
    </source>
</evidence>
<dbReference type="Proteomes" id="UP001189624">
    <property type="component" value="Chromosome 1"/>
</dbReference>
<evidence type="ECO:0000256" key="2">
    <source>
        <dbReference type="ARBA" id="ARBA00005542"/>
    </source>
</evidence>
<dbReference type="Pfam" id="PF12036">
    <property type="entry name" value="DUF3522"/>
    <property type="match status" value="1"/>
</dbReference>